<evidence type="ECO:0000313" key="3">
    <source>
        <dbReference type="WBParaSite" id="ACRNAN_scaffold6385.g32110.t1"/>
    </source>
</evidence>
<dbReference type="SUPFAM" id="SSF49265">
    <property type="entry name" value="Fibronectin type III"/>
    <property type="match status" value="2"/>
</dbReference>
<dbReference type="SUPFAM" id="SSF48726">
    <property type="entry name" value="Immunoglobulin"/>
    <property type="match status" value="1"/>
</dbReference>
<proteinExistence type="predicted"/>
<dbReference type="GO" id="GO:0016020">
    <property type="term" value="C:membrane"/>
    <property type="evidence" value="ECO:0007669"/>
    <property type="project" value="UniProtKB-SubCell"/>
</dbReference>
<dbReference type="PROSITE" id="PS50853">
    <property type="entry name" value="FN3"/>
    <property type="match status" value="4"/>
</dbReference>
<dbReference type="InterPro" id="IPR013783">
    <property type="entry name" value="Ig-like_fold"/>
</dbReference>
<dbReference type="Proteomes" id="UP000887540">
    <property type="component" value="Unplaced"/>
</dbReference>
<dbReference type="Gene3D" id="2.60.40.10">
    <property type="entry name" value="Immunoglobulins"/>
    <property type="match status" value="5"/>
</dbReference>
<dbReference type="AlphaFoldDB" id="A0A914EA63"/>
<organism evidence="2 3">
    <name type="scientific">Acrobeloides nanus</name>
    <dbReference type="NCBI Taxonomy" id="290746"/>
    <lineage>
        <taxon>Eukaryota</taxon>
        <taxon>Metazoa</taxon>
        <taxon>Ecdysozoa</taxon>
        <taxon>Nematoda</taxon>
        <taxon>Chromadorea</taxon>
        <taxon>Rhabditida</taxon>
        <taxon>Tylenchina</taxon>
        <taxon>Cephalobomorpha</taxon>
        <taxon>Cephaloboidea</taxon>
        <taxon>Cephalobidae</taxon>
        <taxon>Acrobeloides</taxon>
    </lineage>
</organism>
<feature type="domain" description="Fibronectin type-III" evidence="1">
    <location>
        <begin position="398"/>
        <end position="503"/>
    </location>
</feature>
<dbReference type="PANTHER" id="PTHR46957:SF3">
    <property type="entry name" value="CYTOKINE RECEPTOR"/>
    <property type="match status" value="1"/>
</dbReference>
<evidence type="ECO:0000259" key="1">
    <source>
        <dbReference type="PROSITE" id="PS50853"/>
    </source>
</evidence>
<dbReference type="InterPro" id="IPR036179">
    <property type="entry name" value="Ig-like_dom_sf"/>
</dbReference>
<dbReference type="CDD" id="cd00063">
    <property type="entry name" value="FN3"/>
    <property type="match status" value="4"/>
</dbReference>
<name>A0A914EA63_9BILA</name>
<dbReference type="InterPro" id="IPR036116">
    <property type="entry name" value="FN3_sf"/>
</dbReference>
<feature type="domain" description="Fibronectin type-III" evidence="1">
    <location>
        <begin position="297"/>
        <end position="394"/>
    </location>
</feature>
<dbReference type="InterPro" id="IPR050713">
    <property type="entry name" value="RTP_Phos/Ushers"/>
</dbReference>
<protein>
    <submittedName>
        <fullName evidence="3">Fibronectin type-III domain-containing protein</fullName>
    </submittedName>
</protein>
<dbReference type="Pfam" id="PF00041">
    <property type="entry name" value="fn3"/>
    <property type="match status" value="3"/>
</dbReference>
<evidence type="ECO:0000313" key="2">
    <source>
        <dbReference type="Proteomes" id="UP000887540"/>
    </source>
</evidence>
<dbReference type="WBParaSite" id="ACRNAN_scaffold6385.g32110.t1">
    <property type="protein sequence ID" value="ACRNAN_scaffold6385.g32110.t1"/>
    <property type="gene ID" value="ACRNAN_scaffold6385.g32110"/>
</dbReference>
<dbReference type="InterPro" id="IPR003961">
    <property type="entry name" value="FN3_dom"/>
</dbReference>
<dbReference type="PANTHER" id="PTHR46957">
    <property type="entry name" value="CYTOKINE RECEPTOR"/>
    <property type="match status" value="1"/>
</dbReference>
<sequence>PGSAPIGIKPIVDVDNSVSISWSPPLFPNGDIEKYKIYLTDDSTKPLDQWQVFEIEVDQVIEFERGKLKPESPYFVKISAVNEHGEGIASETVRFDTVSGAPLDAPFDILVSVEKDNTVNISWIGPTQPNGELQSYNVYIIPEGEDSSDENYKNWIKIEVQSSENSGSLTLNPTNFDILPNTSYKIRITAINDLSEGPPSETALFVTGSGEIPPVISFDPPMNLQMIPPLSGVSVNCSATGIPEPSVKWILVDGSEIGPLLELKNLITDVSVTCHAENKAGQVQEVLQIQINGPGTPPNEIVAIPMINEVLDVEWTAPEEPNGEITGYIIHYGEVPEGETEPTDWTTISVDGNDIRHKIHNVKPKAHYAIKMQAVSERGPGVESEAIIVKTLPLTPDPPEHIDVVVHENNTVDVVFDPVLDPEDVNKTLKDYKILYTTGDPEQNDTKWKELLWTQTGANDDEIRARIDDVNFTPKTSYHLKIVAIGEIEGNPSEAVPFKTGSGIVTKEGSPLPTDSYFDVCMQQCRNKCLIR</sequence>
<keyword evidence="2" id="KW-1185">Reference proteome</keyword>
<feature type="domain" description="Fibronectin type-III" evidence="1">
    <location>
        <begin position="1"/>
        <end position="100"/>
    </location>
</feature>
<reference evidence="3" key="1">
    <citation type="submission" date="2022-11" db="UniProtKB">
        <authorList>
            <consortium name="WormBaseParasite"/>
        </authorList>
    </citation>
    <scope>IDENTIFICATION</scope>
</reference>
<feature type="domain" description="Fibronectin type-III" evidence="1">
    <location>
        <begin position="105"/>
        <end position="210"/>
    </location>
</feature>
<accession>A0A914EA63</accession>
<dbReference type="SMART" id="SM00060">
    <property type="entry name" value="FN3"/>
    <property type="match status" value="4"/>
</dbReference>